<evidence type="ECO:0000313" key="2">
    <source>
        <dbReference type="EMBL" id="KAF7280282.1"/>
    </source>
</evidence>
<proteinExistence type="predicted"/>
<comment type="caution">
    <text evidence="2">The sequence shown here is derived from an EMBL/GenBank/DDBJ whole genome shotgun (WGS) entry which is preliminary data.</text>
</comment>
<feature type="transmembrane region" description="Helical" evidence="1">
    <location>
        <begin position="50"/>
        <end position="70"/>
    </location>
</feature>
<dbReference type="EMBL" id="JAACXV010000309">
    <property type="protein sequence ID" value="KAF7280282.1"/>
    <property type="molecule type" value="Genomic_DNA"/>
</dbReference>
<evidence type="ECO:0000256" key="1">
    <source>
        <dbReference type="SAM" id="Phobius"/>
    </source>
</evidence>
<reference evidence="2" key="1">
    <citation type="submission" date="2020-08" db="EMBL/GenBank/DDBJ databases">
        <title>Genome sequencing and assembly of the red palm weevil Rhynchophorus ferrugineus.</title>
        <authorList>
            <person name="Dias G.B."/>
            <person name="Bergman C.M."/>
            <person name="Manee M."/>
        </authorList>
    </citation>
    <scope>NUCLEOTIDE SEQUENCE</scope>
    <source>
        <strain evidence="2">AA-2017</strain>
        <tissue evidence="2">Whole larva</tissue>
    </source>
</reference>
<feature type="transmembrane region" description="Helical" evidence="1">
    <location>
        <begin position="82"/>
        <end position="101"/>
    </location>
</feature>
<keyword evidence="1" id="KW-1133">Transmembrane helix</keyword>
<name>A0A834IJF1_RHYFE</name>
<protein>
    <submittedName>
        <fullName evidence="2">Uncharacterized protein</fullName>
    </submittedName>
</protein>
<gene>
    <name evidence="2" type="ORF">GWI33_006194</name>
</gene>
<evidence type="ECO:0000313" key="3">
    <source>
        <dbReference type="Proteomes" id="UP000625711"/>
    </source>
</evidence>
<dbReference type="AlphaFoldDB" id="A0A834IJF1"/>
<keyword evidence="1" id="KW-0472">Membrane</keyword>
<keyword evidence="1" id="KW-0812">Transmembrane</keyword>
<sequence length="185" mass="20908">MGLFSCNYSSIKAAKFIGTGIALAIEVIIVTCIIYTGIVSSRVDMLRASIYITSLLTTGVVLGLMTYLIFIKNLFKNWFSDFGFFLYVLCVLLMFVCTLTTSEKKDVFQLIVNGLVLVLLATYTRCLSWYHTIYMEYLNEEREKYLESLPMSTTKRGQCVTIPLRVTRSKSNVNYKSSKPGTSKA</sequence>
<feature type="transmembrane region" description="Helical" evidence="1">
    <location>
        <begin position="107"/>
        <end position="127"/>
    </location>
</feature>
<accession>A0A834IJF1</accession>
<organism evidence="2 3">
    <name type="scientific">Rhynchophorus ferrugineus</name>
    <name type="common">Red palm weevil</name>
    <name type="synonym">Curculio ferrugineus</name>
    <dbReference type="NCBI Taxonomy" id="354439"/>
    <lineage>
        <taxon>Eukaryota</taxon>
        <taxon>Metazoa</taxon>
        <taxon>Ecdysozoa</taxon>
        <taxon>Arthropoda</taxon>
        <taxon>Hexapoda</taxon>
        <taxon>Insecta</taxon>
        <taxon>Pterygota</taxon>
        <taxon>Neoptera</taxon>
        <taxon>Endopterygota</taxon>
        <taxon>Coleoptera</taxon>
        <taxon>Polyphaga</taxon>
        <taxon>Cucujiformia</taxon>
        <taxon>Curculionidae</taxon>
        <taxon>Dryophthorinae</taxon>
        <taxon>Rhynchophorus</taxon>
    </lineage>
</organism>
<dbReference type="Proteomes" id="UP000625711">
    <property type="component" value="Unassembled WGS sequence"/>
</dbReference>
<feature type="transmembrane region" description="Helical" evidence="1">
    <location>
        <begin position="16"/>
        <end position="38"/>
    </location>
</feature>
<keyword evidence="3" id="KW-1185">Reference proteome</keyword>